<dbReference type="InterPro" id="IPR032816">
    <property type="entry name" value="VTT_dom"/>
</dbReference>
<feature type="domain" description="VTT" evidence="8">
    <location>
        <begin position="49"/>
        <end position="157"/>
    </location>
</feature>
<feature type="transmembrane region" description="Helical" evidence="7">
    <location>
        <begin position="167"/>
        <end position="187"/>
    </location>
</feature>
<accession>A0A1G4VLP2</accession>
<evidence type="ECO:0000256" key="6">
    <source>
        <dbReference type="ARBA" id="ARBA00023136"/>
    </source>
</evidence>
<dbReference type="Pfam" id="PF09335">
    <property type="entry name" value="VTT_dom"/>
    <property type="match status" value="1"/>
</dbReference>
<evidence type="ECO:0000256" key="5">
    <source>
        <dbReference type="ARBA" id="ARBA00022989"/>
    </source>
</evidence>
<comment type="similarity">
    <text evidence="2 7">Belongs to the DedA family.</text>
</comment>
<sequence>MFPLNFLPEIPVGPLTFVVLAAVVIGSSVPVFSIVIAAEPILVAVILATDHDLSVPELLAVAIGAAVVGDMVSYWLGRTFGPRLLKTRIVRRSRKHVYGAHHSVQRRGVLGAMIVQRWVPPARGFVPASLGTARRPFGRFVGYSVIASAVWALVLVLGTHFGGPTLMLVIPAVITVFLVIQGVRRLVIWWGNRRDARVAATER</sequence>
<keyword evidence="4 7" id="KW-0812">Transmembrane</keyword>
<comment type="subcellular location">
    <subcellularLocation>
        <location evidence="1 7">Cell membrane</location>
        <topology evidence="1 7">Multi-pass membrane protein</topology>
    </subcellularLocation>
</comment>
<evidence type="ECO:0000256" key="4">
    <source>
        <dbReference type="ARBA" id="ARBA00022692"/>
    </source>
</evidence>
<feature type="transmembrane region" description="Helical" evidence="7">
    <location>
        <begin position="58"/>
        <end position="76"/>
    </location>
</feature>
<dbReference type="Proteomes" id="UP000199707">
    <property type="component" value="Unassembled WGS sequence"/>
</dbReference>
<evidence type="ECO:0000256" key="7">
    <source>
        <dbReference type="RuleBase" id="RU367016"/>
    </source>
</evidence>
<evidence type="ECO:0000256" key="1">
    <source>
        <dbReference type="ARBA" id="ARBA00004651"/>
    </source>
</evidence>
<evidence type="ECO:0000313" key="9">
    <source>
        <dbReference type="EMBL" id="SCX08181.1"/>
    </source>
</evidence>
<keyword evidence="6 7" id="KW-0472">Membrane</keyword>
<reference evidence="10" key="1">
    <citation type="submission" date="2016-10" db="EMBL/GenBank/DDBJ databases">
        <authorList>
            <person name="Varghese N."/>
            <person name="Submissions S."/>
        </authorList>
    </citation>
    <scope>NUCLEOTIDE SEQUENCE [LARGE SCALE GENOMIC DNA]</scope>
    <source>
        <strain evidence="10">UNC267MFSha1.1M11</strain>
    </source>
</reference>
<evidence type="ECO:0000256" key="2">
    <source>
        <dbReference type="ARBA" id="ARBA00010792"/>
    </source>
</evidence>
<dbReference type="GO" id="GO:0005886">
    <property type="term" value="C:plasma membrane"/>
    <property type="evidence" value="ECO:0007669"/>
    <property type="project" value="UniProtKB-SubCell"/>
</dbReference>
<evidence type="ECO:0000313" key="10">
    <source>
        <dbReference type="Proteomes" id="UP000199707"/>
    </source>
</evidence>
<protein>
    <submittedName>
        <fullName evidence="9">Membrane protein DedA, SNARE-associated domain</fullName>
    </submittedName>
</protein>
<evidence type="ECO:0000259" key="8">
    <source>
        <dbReference type="Pfam" id="PF09335"/>
    </source>
</evidence>
<feature type="transmembrane region" description="Helical" evidence="7">
    <location>
        <begin position="12"/>
        <end position="38"/>
    </location>
</feature>
<keyword evidence="3 7" id="KW-1003">Cell membrane</keyword>
<evidence type="ECO:0000256" key="3">
    <source>
        <dbReference type="ARBA" id="ARBA00022475"/>
    </source>
</evidence>
<dbReference type="PANTHER" id="PTHR30353">
    <property type="entry name" value="INNER MEMBRANE PROTEIN DEDA-RELATED"/>
    <property type="match status" value="1"/>
</dbReference>
<name>A0A1G4VLP2_9MYCO</name>
<dbReference type="STRING" id="1502745.SAMN02799620_01180"/>
<dbReference type="EMBL" id="FMUB01000002">
    <property type="protein sequence ID" value="SCX08181.1"/>
    <property type="molecule type" value="Genomic_DNA"/>
</dbReference>
<dbReference type="RefSeq" id="WP_090354533.1">
    <property type="nucleotide sequence ID" value="NZ_FMUB01000002.1"/>
</dbReference>
<keyword evidence="5 7" id="KW-1133">Transmembrane helix</keyword>
<organism evidence="9 10">
    <name type="scientific">Mycolicibacterium fluoranthenivorans</name>
    <dbReference type="NCBI Taxonomy" id="258505"/>
    <lineage>
        <taxon>Bacteria</taxon>
        <taxon>Bacillati</taxon>
        <taxon>Actinomycetota</taxon>
        <taxon>Actinomycetes</taxon>
        <taxon>Mycobacteriales</taxon>
        <taxon>Mycobacteriaceae</taxon>
        <taxon>Mycolicibacterium</taxon>
    </lineage>
</organism>
<dbReference type="PANTHER" id="PTHR30353:SF15">
    <property type="entry name" value="INNER MEMBRANE PROTEIN YABI"/>
    <property type="match status" value="1"/>
</dbReference>
<dbReference type="InterPro" id="IPR032818">
    <property type="entry name" value="DedA-like"/>
</dbReference>
<gene>
    <name evidence="9" type="ORF">SAMN02799620_01180</name>
</gene>
<dbReference type="AlphaFoldDB" id="A0A1G4VLP2"/>
<feature type="transmembrane region" description="Helical" evidence="7">
    <location>
        <begin position="140"/>
        <end position="161"/>
    </location>
</feature>
<proteinExistence type="inferred from homology"/>